<comment type="caution">
    <text evidence="9">The sequence shown here is derived from an EMBL/GenBank/DDBJ whole genome shotgun (WGS) entry which is preliminary data.</text>
</comment>
<evidence type="ECO:0000256" key="6">
    <source>
        <dbReference type="ARBA" id="ARBA00022884"/>
    </source>
</evidence>
<dbReference type="PANTHER" id="PTHR33992:SF1">
    <property type="entry name" value="RIBONUCLEASE P PROTEIN COMPONENT"/>
    <property type="match status" value="1"/>
</dbReference>
<dbReference type="FunFam" id="3.30.230.10:FF:000021">
    <property type="entry name" value="Ribonuclease P protein component"/>
    <property type="match status" value="1"/>
</dbReference>
<evidence type="ECO:0000313" key="9">
    <source>
        <dbReference type="EMBL" id="RKD22873.1"/>
    </source>
</evidence>
<keyword evidence="3 7" id="KW-0540">Nuclease</keyword>
<keyword evidence="5 7" id="KW-0378">Hydrolase</keyword>
<gene>
    <name evidence="7" type="primary">rnpA</name>
    <name evidence="9" type="ORF">BEP19_11585</name>
</gene>
<comment type="function">
    <text evidence="1 7">RNaseP catalyzes the removal of the 5'-leader sequence from pre-tRNA to produce the mature 5'-terminus. It can also cleave other RNA substrates such as 4.5S RNA. The protein component plays an auxiliary but essential role in vivo by binding to the 5'-leader sequence and broadening the substrate specificity of the ribozyme.</text>
</comment>
<organism evidence="9 10">
    <name type="scientific">Ammoniphilus oxalaticus</name>
    <dbReference type="NCBI Taxonomy" id="66863"/>
    <lineage>
        <taxon>Bacteria</taxon>
        <taxon>Bacillati</taxon>
        <taxon>Bacillota</taxon>
        <taxon>Bacilli</taxon>
        <taxon>Bacillales</taxon>
        <taxon>Paenibacillaceae</taxon>
        <taxon>Aneurinibacillus group</taxon>
        <taxon>Ammoniphilus</taxon>
    </lineage>
</organism>
<dbReference type="RefSeq" id="WP_120190362.1">
    <property type="nucleotide sequence ID" value="NZ_MCHY01000009.1"/>
</dbReference>
<evidence type="ECO:0000256" key="2">
    <source>
        <dbReference type="ARBA" id="ARBA00022694"/>
    </source>
</evidence>
<dbReference type="PANTHER" id="PTHR33992">
    <property type="entry name" value="RIBONUCLEASE P PROTEIN COMPONENT"/>
    <property type="match status" value="1"/>
</dbReference>
<keyword evidence="2 7" id="KW-0819">tRNA processing</keyword>
<comment type="subunit">
    <text evidence="7">Consists of a catalytic RNA component (M1 or rnpB) and a protein subunit.</text>
</comment>
<dbReference type="GO" id="GO:0042781">
    <property type="term" value="F:3'-tRNA processing endoribonuclease activity"/>
    <property type="evidence" value="ECO:0007669"/>
    <property type="project" value="TreeGrafter"/>
</dbReference>
<dbReference type="GO" id="GO:0000049">
    <property type="term" value="F:tRNA binding"/>
    <property type="evidence" value="ECO:0007669"/>
    <property type="project" value="UniProtKB-UniRule"/>
</dbReference>
<dbReference type="EC" id="3.1.26.5" evidence="7 8"/>
<dbReference type="InterPro" id="IPR020539">
    <property type="entry name" value="RNase_P_CS"/>
</dbReference>
<keyword evidence="4 7" id="KW-0255">Endonuclease</keyword>
<comment type="catalytic activity">
    <reaction evidence="7">
        <text>Endonucleolytic cleavage of RNA, removing 5'-extranucleotides from tRNA precursor.</text>
        <dbReference type="EC" id="3.1.26.5"/>
    </reaction>
</comment>
<comment type="similarity">
    <text evidence="7">Belongs to the RnpA family.</text>
</comment>
<sequence length="113" mass="13198">MLNYQNRLRDKEDFQKVIQQGRSVANRQVVIYLLTKEEQDHIRMGVSVSKKIGKAVVRNRVKRLIREAVRVLLPQLNWKGDMIVIARQPIVDMDYSQVMASLVHCMKRGKILP</sequence>
<reference evidence="9 10" key="1">
    <citation type="submission" date="2016-08" db="EMBL/GenBank/DDBJ databases">
        <title>Novel Firmicute Genomes.</title>
        <authorList>
            <person name="Poppleton D.I."/>
            <person name="Gribaldo S."/>
        </authorList>
    </citation>
    <scope>NUCLEOTIDE SEQUENCE [LARGE SCALE GENOMIC DNA]</scope>
    <source>
        <strain evidence="9 10">RAOx-1</strain>
    </source>
</reference>
<dbReference type="OrthoDB" id="9810867at2"/>
<dbReference type="SUPFAM" id="SSF54211">
    <property type="entry name" value="Ribosomal protein S5 domain 2-like"/>
    <property type="match status" value="1"/>
</dbReference>
<evidence type="ECO:0000256" key="8">
    <source>
        <dbReference type="NCBIfam" id="TIGR00188"/>
    </source>
</evidence>
<evidence type="ECO:0000313" key="10">
    <source>
        <dbReference type="Proteomes" id="UP000284219"/>
    </source>
</evidence>
<dbReference type="HAMAP" id="MF_00227">
    <property type="entry name" value="RNase_P"/>
    <property type="match status" value="1"/>
</dbReference>
<dbReference type="GO" id="GO:0001682">
    <property type="term" value="P:tRNA 5'-leader removal"/>
    <property type="evidence" value="ECO:0007669"/>
    <property type="project" value="UniProtKB-UniRule"/>
</dbReference>
<proteinExistence type="inferred from homology"/>
<dbReference type="InterPro" id="IPR020568">
    <property type="entry name" value="Ribosomal_Su5_D2-typ_SF"/>
</dbReference>
<protein>
    <recommendedName>
        <fullName evidence="7 8">Ribonuclease P protein component</fullName>
        <shortName evidence="7">RNase P protein</shortName>
        <shortName evidence="7">RNaseP protein</shortName>
        <ecNumber evidence="7 8">3.1.26.5</ecNumber>
    </recommendedName>
    <alternativeName>
        <fullName evidence="7">Protein C5</fullName>
    </alternativeName>
</protein>
<dbReference type="PROSITE" id="PS00648">
    <property type="entry name" value="RIBONUCLEASE_P"/>
    <property type="match status" value="1"/>
</dbReference>
<evidence type="ECO:0000256" key="3">
    <source>
        <dbReference type="ARBA" id="ARBA00022722"/>
    </source>
</evidence>
<dbReference type="Proteomes" id="UP000284219">
    <property type="component" value="Unassembled WGS sequence"/>
</dbReference>
<dbReference type="GO" id="GO:0004526">
    <property type="term" value="F:ribonuclease P activity"/>
    <property type="evidence" value="ECO:0007669"/>
    <property type="project" value="UniProtKB-UniRule"/>
</dbReference>
<accession>A0A419SGG2</accession>
<evidence type="ECO:0000256" key="1">
    <source>
        <dbReference type="ARBA" id="ARBA00002663"/>
    </source>
</evidence>
<name>A0A419SGG2_9BACL</name>
<dbReference type="Gene3D" id="3.30.230.10">
    <property type="match status" value="1"/>
</dbReference>
<evidence type="ECO:0000256" key="5">
    <source>
        <dbReference type="ARBA" id="ARBA00022801"/>
    </source>
</evidence>
<keyword evidence="6 7" id="KW-0694">RNA-binding</keyword>
<dbReference type="GO" id="GO:0030677">
    <property type="term" value="C:ribonuclease P complex"/>
    <property type="evidence" value="ECO:0007669"/>
    <property type="project" value="TreeGrafter"/>
</dbReference>
<dbReference type="InterPro" id="IPR000100">
    <property type="entry name" value="RNase_P"/>
</dbReference>
<dbReference type="NCBIfam" id="TIGR00188">
    <property type="entry name" value="rnpA"/>
    <property type="match status" value="1"/>
</dbReference>
<dbReference type="AlphaFoldDB" id="A0A419SGG2"/>
<keyword evidence="10" id="KW-1185">Reference proteome</keyword>
<dbReference type="Pfam" id="PF00825">
    <property type="entry name" value="Ribonuclease_P"/>
    <property type="match status" value="1"/>
</dbReference>
<evidence type="ECO:0000256" key="7">
    <source>
        <dbReference type="HAMAP-Rule" id="MF_00227"/>
    </source>
</evidence>
<dbReference type="InterPro" id="IPR014721">
    <property type="entry name" value="Ribsml_uS5_D2-typ_fold_subgr"/>
</dbReference>
<evidence type="ECO:0000256" key="4">
    <source>
        <dbReference type="ARBA" id="ARBA00022759"/>
    </source>
</evidence>
<dbReference type="EMBL" id="MCHY01000009">
    <property type="protein sequence ID" value="RKD22873.1"/>
    <property type="molecule type" value="Genomic_DNA"/>
</dbReference>